<name>A0ABZ2L1G7_9BACT</name>
<dbReference type="InterPro" id="IPR036291">
    <property type="entry name" value="NAD(P)-bd_dom_sf"/>
</dbReference>
<organism evidence="3 4">
    <name type="scientific">Pendulispora rubella</name>
    <dbReference type="NCBI Taxonomy" id="2741070"/>
    <lineage>
        <taxon>Bacteria</taxon>
        <taxon>Pseudomonadati</taxon>
        <taxon>Myxococcota</taxon>
        <taxon>Myxococcia</taxon>
        <taxon>Myxococcales</taxon>
        <taxon>Sorangiineae</taxon>
        <taxon>Pendulisporaceae</taxon>
        <taxon>Pendulispora</taxon>
    </lineage>
</organism>
<dbReference type="PANTHER" id="PTHR42760">
    <property type="entry name" value="SHORT-CHAIN DEHYDROGENASES/REDUCTASES FAMILY MEMBER"/>
    <property type="match status" value="1"/>
</dbReference>
<dbReference type="PANTHER" id="PTHR42760:SF40">
    <property type="entry name" value="3-OXOACYL-[ACYL-CARRIER-PROTEIN] REDUCTASE, CHLOROPLASTIC"/>
    <property type="match status" value="1"/>
</dbReference>
<dbReference type="PROSITE" id="PS00061">
    <property type="entry name" value="ADH_SHORT"/>
    <property type="match status" value="1"/>
</dbReference>
<evidence type="ECO:0000259" key="2">
    <source>
        <dbReference type="SMART" id="SM00822"/>
    </source>
</evidence>
<gene>
    <name evidence="3" type="primary">fabG</name>
    <name evidence="3" type="ORF">LVJ94_47835</name>
</gene>
<dbReference type="InterPro" id="IPR020904">
    <property type="entry name" value="Sc_DH/Rdtase_CS"/>
</dbReference>
<protein>
    <submittedName>
        <fullName evidence="3">3-oxoacyl-ACP reductase FabG</fullName>
        <ecNumber evidence="3">1.1.1.100</ecNumber>
    </submittedName>
</protein>
<dbReference type="SMART" id="SM00822">
    <property type="entry name" value="PKS_KR"/>
    <property type="match status" value="1"/>
</dbReference>
<reference evidence="3" key="1">
    <citation type="submission" date="2021-12" db="EMBL/GenBank/DDBJ databases">
        <title>Discovery of the Pendulisporaceae a myxobacterial family with distinct sporulation behavior and unique specialized metabolism.</title>
        <authorList>
            <person name="Garcia R."/>
            <person name="Popoff A."/>
            <person name="Bader C.D."/>
            <person name="Loehr J."/>
            <person name="Walesch S."/>
            <person name="Walt C."/>
            <person name="Boldt J."/>
            <person name="Bunk B."/>
            <person name="Haeckl F.J.F.P.J."/>
            <person name="Gunesch A.P."/>
            <person name="Birkelbach J."/>
            <person name="Nuebel U."/>
            <person name="Pietschmann T."/>
            <person name="Bach T."/>
            <person name="Mueller R."/>
        </authorList>
    </citation>
    <scope>NUCLEOTIDE SEQUENCE</scope>
    <source>
        <strain evidence="3">MSr11367</strain>
    </source>
</reference>
<sequence>MEKTMKDRVALVTGGSRGIGRACCLELARRGATVVVNYSTQRAQADAVVAEIEKLGGRGIAHQGDVATVKEMSDLATKIEKELDGLDYLVNNAGVIRDQLLLELEEEDWDEVLRVNLKGIYACTRAMLPIMMGRSSGAASIVNLSSIASSVGSKGHVNYAASKGGVDAFTKALAIELAPKRIRVNAVAPGYIETEMAREVMKDIDPRQRIPLRRFGATSEIANVVAFLLSDAASYVTGEIVRVTGGIQ</sequence>
<keyword evidence="3" id="KW-0560">Oxidoreductase</keyword>
<dbReference type="GO" id="GO:0004316">
    <property type="term" value="F:3-oxoacyl-[acyl-carrier-protein] reductase (NADPH) activity"/>
    <property type="evidence" value="ECO:0007669"/>
    <property type="project" value="UniProtKB-EC"/>
</dbReference>
<dbReference type="InterPro" id="IPR057326">
    <property type="entry name" value="KR_dom"/>
</dbReference>
<dbReference type="Gene3D" id="3.40.50.720">
    <property type="entry name" value="NAD(P)-binding Rossmann-like Domain"/>
    <property type="match status" value="1"/>
</dbReference>
<keyword evidence="4" id="KW-1185">Reference proteome</keyword>
<dbReference type="EMBL" id="CP089983">
    <property type="protein sequence ID" value="WXB04592.1"/>
    <property type="molecule type" value="Genomic_DNA"/>
</dbReference>
<comment type="similarity">
    <text evidence="1">Belongs to the short-chain dehydrogenases/reductases (SDR) family.</text>
</comment>
<dbReference type="Proteomes" id="UP001374803">
    <property type="component" value="Chromosome"/>
</dbReference>
<dbReference type="PRINTS" id="PR00080">
    <property type="entry name" value="SDRFAMILY"/>
</dbReference>
<dbReference type="NCBIfam" id="NF009466">
    <property type="entry name" value="PRK12826.1-2"/>
    <property type="match status" value="1"/>
</dbReference>
<proteinExistence type="inferred from homology"/>
<accession>A0ABZ2L1G7</accession>
<evidence type="ECO:0000313" key="4">
    <source>
        <dbReference type="Proteomes" id="UP001374803"/>
    </source>
</evidence>
<evidence type="ECO:0000313" key="3">
    <source>
        <dbReference type="EMBL" id="WXB04592.1"/>
    </source>
</evidence>
<dbReference type="InterPro" id="IPR002347">
    <property type="entry name" value="SDR_fam"/>
</dbReference>
<dbReference type="EC" id="1.1.1.100" evidence="3"/>
<dbReference type="SUPFAM" id="SSF51735">
    <property type="entry name" value="NAD(P)-binding Rossmann-fold domains"/>
    <property type="match status" value="1"/>
</dbReference>
<dbReference type="PRINTS" id="PR00081">
    <property type="entry name" value="GDHRDH"/>
</dbReference>
<feature type="domain" description="Ketoreductase" evidence="2">
    <location>
        <begin position="8"/>
        <end position="195"/>
    </location>
</feature>
<evidence type="ECO:0000256" key="1">
    <source>
        <dbReference type="ARBA" id="ARBA00006484"/>
    </source>
</evidence>
<dbReference type="NCBIfam" id="NF005559">
    <property type="entry name" value="PRK07231.1"/>
    <property type="match status" value="1"/>
</dbReference>
<dbReference type="RefSeq" id="WP_394834236.1">
    <property type="nucleotide sequence ID" value="NZ_CP089929.1"/>
</dbReference>
<dbReference type="Pfam" id="PF13561">
    <property type="entry name" value="adh_short_C2"/>
    <property type="match status" value="1"/>
</dbReference>